<evidence type="ECO:0000256" key="5">
    <source>
        <dbReference type="ARBA" id="ARBA00022771"/>
    </source>
</evidence>
<dbReference type="InterPro" id="IPR011011">
    <property type="entry name" value="Znf_FYVE_PHD"/>
</dbReference>
<dbReference type="PANTHER" id="PTHR45748:SF7">
    <property type="entry name" value="1-PHOSPHATIDYLINOSITOL 3-PHOSPHATE 5-KINASE-RELATED"/>
    <property type="match status" value="1"/>
</dbReference>
<proteinExistence type="predicted"/>
<keyword evidence="8 10" id="KW-0067">ATP-binding</keyword>
<evidence type="ECO:0000256" key="8">
    <source>
        <dbReference type="ARBA" id="ARBA00022840"/>
    </source>
</evidence>
<dbReference type="SUPFAM" id="SSF56104">
    <property type="entry name" value="SAICAR synthase-like"/>
    <property type="match status" value="1"/>
</dbReference>
<dbReference type="Gene3D" id="3.30.40.10">
    <property type="entry name" value="Zinc/RING finger domain, C3HC4 (zinc finger)"/>
    <property type="match status" value="1"/>
</dbReference>
<dbReference type="PANTHER" id="PTHR45748">
    <property type="entry name" value="1-PHOSPHATIDYLINOSITOL 3-PHOSPHATE 5-KINASE-RELATED"/>
    <property type="match status" value="1"/>
</dbReference>
<reference evidence="14" key="1">
    <citation type="submission" date="2021-02" db="EMBL/GenBank/DDBJ databases">
        <authorList>
            <person name="Dougan E. K."/>
            <person name="Rhodes N."/>
            <person name="Thang M."/>
            <person name="Chan C."/>
        </authorList>
    </citation>
    <scope>NUCLEOTIDE SEQUENCE</scope>
</reference>
<evidence type="ECO:0000313" key="15">
    <source>
        <dbReference type="Proteomes" id="UP000604046"/>
    </source>
</evidence>
<dbReference type="GO" id="GO:0005524">
    <property type="term" value="F:ATP binding"/>
    <property type="evidence" value="ECO:0007669"/>
    <property type="project" value="UniProtKB-UniRule"/>
</dbReference>
<dbReference type="EMBL" id="CAJNDS010002215">
    <property type="protein sequence ID" value="CAE7377349.1"/>
    <property type="molecule type" value="Genomic_DNA"/>
</dbReference>
<dbReference type="Gene3D" id="3.30.800.10">
    <property type="entry name" value="Phosphatidylinositol Phosphate Kinase II Beta"/>
    <property type="match status" value="1"/>
</dbReference>
<feature type="domain" description="PIPK" evidence="13">
    <location>
        <begin position="1245"/>
        <end position="1605"/>
    </location>
</feature>
<keyword evidence="2 10" id="KW-0808">Transferase</keyword>
<evidence type="ECO:0000259" key="12">
    <source>
        <dbReference type="PROSITE" id="PS50178"/>
    </source>
</evidence>
<keyword evidence="3" id="KW-0479">Metal-binding</keyword>
<dbReference type="SUPFAM" id="SSF57903">
    <property type="entry name" value="FYVE/PHD zinc finger"/>
    <property type="match status" value="1"/>
</dbReference>
<dbReference type="SUPFAM" id="SSF52029">
    <property type="entry name" value="GroEL apical domain-like"/>
    <property type="match status" value="1"/>
</dbReference>
<evidence type="ECO:0000256" key="1">
    <source>
        <dbReference type="ARBA" id="ARBA00012009"/>
    </source>
</evidence>
<dbReference type="SMART" id="SM00330">
    <property type="entry name" value="PIPKc"/>
    <property type="match status" value="1"/>
</dbReference>
<sequence length="1613" mass="179364">MLGLRQGDLRWMPDEKCTKCFACGEPFSAWRRRHHCRLCGQIFCYDCSNNFVSGKLVGRPGEVKSRLCESCLEFCDESLIIQRSSASSGIAAGMQLFRRENRTSTEDEDTVEQEDVDDQPSISDGDEMPPVPEDLESLSYSPYGPDSEVTARSVWYWGDEPNSRGQRAPANHRAEVGLPEESIEHLSQSWEGLEDLEDLAACQCDAHGTEWANMVDANLRHFGSSVRECLLQAGEGLEDQEHLLTICKLAQQVVKQLRLEPSDSMDILTYVKVKKLPGGHIRDSRCHDGVVFSGDVVHQKMATDIADCPLTLIQLPLTFDYFNMKTDLDALREQERIYLDLKVEKIVKDVHPESPKLLLCQAVVSQLAQEKLRKQGIAVIIGVPEHILNAVARTAGCKVVPAVDSIRRTGEQIGGKARHFYVARIGHLGEAGAKSLTVIEGSKKGKFSTLVLRGGGHHPNHVDALRFLSKAKEVLQWAIRLARHMQLETELLFDLWCSHWKREISHAREGGQPEFENLDILYYLVNRDKSCSALYRCRCPPYRPDQNQSEEASGNDGDTVTMRDCTLREWLESCLKRPQAQMPAPSATAALSTEDAVLTANMNNIGSFFREGRGTDGASTEFPLPELGKVLCFQRLRSRVVVELLESNEERGRLRSMPGSPETGPSFTRSSLKQKPGEVLRVDSGSQLPVEDANASGTPSFERKPGDKEEPQLTLELWRYCRKCGCQVTPRSALSDLASWHSMSKFLDILLHNTTSEFSSLASKLLPTPPNTPCTHMPFRDHILFCGSPERPTLFLGFKWEAVLLWQLNSPHAPLWDSATGLFLPAPSSAEGQGKPSSEEQSFEGTAPIPAAPEQLNTVLVELEALQEHIAEFIRSVLICLSTIESEDKASSESPAEGSLPAPRSESHLRGAGRSKEAAINSSSPVPEDSVLSYDEEDTEAIDLANTRRWLIQNKTGWHRVMVNLNEFHEDLSKRLKAVNDSLRSRGALPPMKLGDPVLASTLCRNLMDSFREGPVAKKITQTCEDLTALQKLQSEGGEDKNKDAGFQVPLPAVLSSFVTTAKETYKRFWPREAQDMLPAKSPDPAEGVQSANIASSQRSRAKSAQDEERPAPLRRSRSVEARQKTPAGRMRRQDSETGPSALPNCLNQVTAAFTSAVESRNSQITTLPRCVHGISLSVHFEDVGSLIAYALLSEKASEQLSSQWSALWGKSHCPLADTHTECCMRSFPSCLSRRAPSGRPSPVVGRASNAEARLAPADSAMAALKAKAWKGPQEGPNAIRYTWEQDMDSAGLRTILNTPVLKEPVKVDFEDKQAKYQVAVHFAPHYHALRHWICGDDLNFVRSLQRCKSIQTSGGKSRATFLMSHDKRFLLKAINESEFKKLNSEAENLFWYFDKVLFDKWPSVLTQVIGLFSVSVTKKSQYKGYYVVQQNLRHSLRDTWAFTFDLKGTGKNRRVQATDLGEEADSRESPSGSRGPEDDSTERDRAAKVFWDQNFREWTKGKPLCLVPSDLTYLEAAIFNDTTLLSTRDLMDYSLLLAAVPPEPGASAGRLILGMIDYLRAFTIDKKVESAVKTALAPTPAEQPTIIAPKDYAARFMRAMSTYFVADCPEQP</sequence>
<dbReference type="Pfam" id="PF01504">
    <property type="entry name" value="PIP5K"/>
    <property type="match status" value="1"/>
</dbReference>
<dbReference type="CDD" id="cd17300">
    <property type="entry name" value="PIPKc_PIKfyve"/>
    <property type="match status" value="1"/>
</dbReference>
<feature type="compositionally biased region" description="Basic and acidic residues" evidence="11">
    <location>
        <begin position="1104"/>
        <end position="1124"/>
    </location>
</feature>
<dbReference type="PROSITE" id="PS50178">
    <property type="entry name" value="ZF_FYVE"/>
    <property type="match status" value="1"/>
</dbReference>
<dbReference type="Pfam" id="PF01363">
    <property type="entry name" value="FYVE"/>
    <property type="match status" value="1"/>
</dbReference>
<keyword evidence="5 9" id="KW-0863">Zinc-finger</keyword>
<gene>
    <name evidence="14" type="primary">FAB1C</name>
    <name evidence="14" type="ORF">SNAT2548_LOCUS20607</name>
</gene>
<feature type="region of interest" description="Disordered" evidence="11">
    <location>
        <begin position="826"/>
        <end position="845"/>
    </location>
</feature>
<feature type="compositionally biased region" description="Acidic residues" evidence="11">
    <location>
        <begin position="106"/>
        <end position="118"/>
    </location>
</feature>
<name>A0A812QIB2_9DINO</name>
<dbReference type="GO" id="GO:0008270">
    <property type="term" value="F:zinc ion binding"/>
    <property type="evidence" value="ECO:0007669"/>
    <property type="project" value="UniProtKB-KW"/>
</dbReference>
<feature type="compositionally biased region" description="Polar residues" evidence="11">
    <location>
        <begin position="835"/>
        <end position="844"/>
    </location>
</feature>
<evidence type="ECO:0000256" key="2">
    <source>
        <dbReference type="ARBA" id="ARBA00022679"/>
    </source>
</evidence>
<evidence type="ECO:0000256" key="7">
    <source>
        <dbReference type="ARBA" id="ARBA00022833"/>
    </source>
</evidence>
<feature type="region of interest" description="Disordered" evidence="11">
    <location>
        <begin position="101"/>
        <end position="143"/>
    </location>
</feature>
<dbReference type="InterPro" id="IPR027483">
    <property type="entry name" value="PInositol-4-P-4/5-kinase_C_sf"/>
</dbReference>
<evidence type="ECO:0000256" key="10">
    <source>
        <dbReference type="PROSITE-ProRule" id="PRU00781"/>
    </source>
</evidence>
<dbReference type="GO" id="GO:0010008">
    <property type="term" value="C:endosome membrane"/>
    <property type="evidence" value="ECO:0007669"/>
    <property type="project" value="TreeGrafter"/>
</dbReference>
<evidence type="ECO:0000256" key="6">
    <source>
        <dbReference type="ARBA" id="ARBA00022777"/>
    </source>
</evidence>
<dbReference type="Gene3D" id="3.50.7.10">
    <property type="entry name" value="GroEL"/>
    <property type="match status" value="1"/>
</dbReference>
<dbReference type="GO" id="GO:0000285">
    <property type="term" value="F:1-phosphatidylinositol-3-phosphate 5-kinase activity"/>
    <property type="evidence" value="ECO:0007669"/>
    <property type="project" value="UniProtKB-EC"/>
</dbReference>
<evidence type="ECO:0000313" key="14">
    <source>
        <dbReference type="EMBL" id="CAE7377349.1"/>
    </source>
</evidence>
<dbReference type="OrthoDB" id="660555at2759"/>
<dbReference type="InterPro" id="IPR013083">
    <property type="entry name" value="Znf_RING/FYVE/PHD"/>
</dbReference>
<dbReference type="PROSITE" id="PS51455">
    <property type="entry name" value="PIPK"/>
    <property type="match status" value="1"/>
</dbReference>
<dbReference type="Proteomes" id="UP000604046">
    <property type="component" value="Unassembled WGS sequence"/>
</dbReference>
<dbReference type="InterPro" id="IPR000306">
    <property type="entry name" value="Znf_FYVE"/>
</dbReference>
<feature type="region of interest" description="Disordered" evidence="11">
    <location>
        <begin position="1456"/>
        <end position="1484"/>
    </location>
</feature>
<keyword evidence="15" id="KW-1185">Reference proteome</keyword>
<dbReference type="GO" id="GO:0046854">
    <property type="term" value="P:phosphatidylinositol phosphate biosynthetic process"/>
    <property type="evidence" value="ECO:0007669"/>
    <property type="project" value="TreeGrafter"/>
</dbReference>
<feature type="compositionally biased region" description="Polar residues" evidence="11">
    <location>
        <begin position="663"/>
        <end position="673"/>
    </location>
</feature>
<organism evidence="14 15">
    <name type="scientific">Symbiodinium natans</name>
    <dbReference type="NCBI Taxonomy" id="878477"/>
    <lineage>
        <taxon>Eukaryota</taxon>
        <taxon>Sar</taxon>
        <taxon>Alveolata</taxon>
        <taxon>Dinophyceae</taxon>
        <taxon>Suessiales</taxon>
        <taxon>Symbiodiniaceae</taxon>
        <taxon>Symbiodinium</taxon>
    </lineage>
</organism>
<dbReference type="Gene3D" id="3.30.810.10">
    <property type="entry name" value="2-Layer Sandwich"/>
    <property type="match status" value="1"/>
</dbReference>
<feature type="domain" description="FYVE-type" evidence="12">
    <location>
        <begin position="14"/>
        <end position="76"/>
    </location>
</feature>
<dbReference type="Pfam" id="PF00118">
    <property type="entry name" value="Cpn60_TCP1"/>
    <property type="match status" value="1"/>
</dbReference>
<dbReference type="InterPro" id="IPR002423">
    <property type="entry name" value="Cpn60/GroEL/TCP-1"/>
</dbReference>
<dbReference type="InterPro" id="IPR027409">
    <property type="entry name" value="GroEL-like_apical_dom_sf"/>
</dbReference>
<keyword evidence="7" id="KW-0862">Zinc</keyword>
<accession>A0A812QIB2</accession>
<feature type="region of interest" description="Disordered" evidence="11">
    <location>
        <begin position="890"/>
        <end position="934"/>
    </location>
</feature>
<evidence type="ECO:0000256" key="3">
    <source>
        <dbReference type="ARBA" id="ARBA00022723"/>
    </source>
</evidence>
<evidence type="ECO:0000256" key="4">
    <source>
        <dbReference type="ARBA" id="ARBA00022741"/>
    </source>
</evidence>
<protein>
    <recommendedName>
        <fullName evidence="1">1-phosphatidylinositol-3-phosphate 5-kinase</fullName>
        <ecNumber evidence="1">2.7.1.150</ecNumber>
    </recommendedName>
</protein>
<feature type="compositionally biased region" description="Basic and acidic residues" evidence="11">
    <location>
        <begin position="905"/>
        <end position="917"/>
    </location>
</feature>
<dbReference type="SMART" id="SM00064">
    <property type="entry name" value="FYVE"/>
    <property type="match status" value="1"/>
</dbReference>
<keyword evidence="4 10" id="KW-0547">Nucleotide-binding</keyword>
<evidence type="ECO:0000256" key="9">
    <source>
        <dbReference type="PROSITE-ProRule" id="PRU00091"/>
    </source>
</evidence>
<feature type="region of interest" description="Disordered" evidence="11">
    <location>
        <begin position="648"/>
        <end position="709"/>
    </location>
</feature>
<dbReference type="EC" id="2.7.1.150" evidence="1"/>
<dbReference type="InterPro" id="IPR002498">
    <property type="entry name" value="PInositol-4-P-4/5-kinase_core"/>
</dbReference>
<evidence type="ECO:0000256" key="11">
    <source>
        <dbReference type="SAM" id="MobiDB-lite"/>
    </source>
</evidence>
<comment type="caution">
    <text evidence="14">The sequence shown here is derived from an EMBL/GenBank/DDBJ whole genome shotgun (WGS) entry which is preliminary data.</text>
</comment>
<evidence type="ECO:0000259" key="13">
    <source>
        <dbReference type="PROSITE" id="PS51455"/>
    </source>
</evidence>
<dbReference type="InterPro" id="IPR027484">
    <property type="entry name" value="PInositol-4-P-5-kinase_N"/>
</dbReference>
<feature type="region of interest" description="Disordered" evidence="11">
    <location>
        <begin position="1077"/>
        <end position="1144"/>
    </location>
</feature>
<keyword evidence="6 10" id="KW-0418">Kinase</keyword>
<dbReference type="InterPro" id="IPR044769">
    <property type="entry name" value="PIKfyve_PIPKc"/>
</dbReference>
<dbReference type="InterPro" id="IPR017455">
    <property type="entry name" value="Znf_FYVE-rel"/>
</dbReference>